<organism evidence="2 3">
    <name type="scientific">Vibrio spartinae</name>
    <dbReference type="NCBI Taxonomy" id="1918945"/>
    <lineage>
        <taxon>Bacteria</taxon>
        <taxon>Pseudomonadati</taxon>
        <taxon>Pseudomonadota</taxon>
        <taxon>Gammaproteobacteria</taxon>
        <taxon>Vibrionales</taxon>
        <taxon>Vibrionaceae</taxon>
        <taxon>Vibrio</taxon>
    </lineage>
</organism>
<evidence type="ECO:0000313" key="4">
    <source>
        <dbReference type="Proteomes" id="UP000515264"/>
    </source>
</evidence>
<dbReference type="OrthoDB" id="5875797at2"/>
<gene>
    <name evidence="2" type="ORF">VSP9026_02133</name>
    <name evidence="1" type="ORF">Vspart_03143</name>
</gene>
<name>A0A1N6M4T0_9VIBR</name>
<evidence type="ECO:0000313" key="1">
    <source>
        <dbReference type="EMBL" id="QMV15788.1"/>
    </source>
</evidence>
<dbReference type="RefSeq" id="WP_074372975.1">
    <property type="nucleotide sequence ID" value="NZ_AP024907.1"/>
</dbReference>
<proteinExistence type="predicted"/>
<dbReference type="AlphaFoldDB" id="A0A1N6M4T0"/>
<keyword evidence="4" id="KW-1185">Reference proteome</keyword>
<evidence type="ECO:0000313" key="2">
    <source>
        <dbReference type="EMBL" id="SIO94432.1"/>
    </source>
</evidence>
<dbReference type="Proteomes" id="UP000184774">
    <property type="component" value="Unassembled WGS sequence"/>
</dbReference>
<sequence>MKRKNILGLIVAIPFLALLVFDLTQESKVDKTMLFEFQQILDHKINRNSSYQFVSGGYEGIPKSGRLGKFYSCLRQYQLFKHVRRNIPEMMGLKAQDIVTRSITIQIDNQLELQLELSNAVVTGFVFGVNGDYSRFASYCDLKLLNHR</sequence>
<reference evidence="1" key="2">
    <citation type="submission" date="2019-11" db="EMBL/GenBank/DDBJ databases">
        <authorList>
            <person name="January G."/>
            <person name="Bunk B."/>
        </authorList>
    </citation>
    <scope>NUCLEOTIDE SEQUENCE</scope>
    <source>
        <strain evidence="1">3.6</strain>
    </source>
</reference>
<reference evidence="1 4" key="3">
    <citation type="journal article" date="2020" name="J. Nat. Prod.">
        <title>Genomics-Metabolomics Profiling Disclosed Marine Vibrio spartinae 3.6 as a Producer of a New Branched Side Chain Prodigiosin.</title>
        <authorList>
            <person name="Vitale G.A."/>
            <person name="Sciarretta M."/>
            <person name="Palma Esposito F."/>
            <person name="January G.G."/>
            <person name="Giaccio M."/>
            <person name="Bunk B."/>
            <person name="Sproer C."/>
            <person name="Bajerski F."/>
            <person name="Power D."/>
            <person name="Festa C."/>
            <person name="Monti M.C."/>
            <person name="D'Auria M.V."/>
            <person name="de Pascale D."/>
        </authorList>
    </citation>
    <scope>NUCLEOTIDE SEQUENCE [LARGE SCALE GENOMIC DNA]</scope>
    <source>
        <strain evidence="1 4">3.6</strain>
    </source>
</reference>
<reference evidence="2 3" key="1">
    <citation type="submission" date="2016-12" db="EMBL/GenBank/DDBJ databases">
        <authorList>
            <person name="Song W.-J."/>
            <person name="Kurnit D.M."/>
        </authorList>
    </citation>
    <scope>NUCLEOTIDE SEQUENCE [LARGE SCALE GENOMIC DNA]</scope>
    <source>
        <strain evidence="2 3">CECT 9026</strain>
    </source>
</reference>
<accession>A0A1N6M4T0</accession>
<dbReference type="Proteomes" id="UP000515264">
    <property type="component" value="Chromosome 1"/>
</dbReference>
<protein>
    <submittedName>
        <fullName evidence="2">Uncharacterized protein</fullName>
    </submittedName>
</protein>
<dbReference type="EMBL" id="CP046268">
    <property type="protein sequence ID" value="QMV15788.1"/>
    <property type="molecule type" value="Genomic_DNA"/>
</dbReference>
<dbReference type="EMBL" id="FSSB01000013">
    <property type="protein sequence ID" value="SIO94432.1"/>
    <property type="molecule type" value="Genomic_DNA"/>
</dbReference>
<evidence type="ECO:0000313" key="3">
    <source>
        <dbReference type="Proteomes" id="UP000184774"/>
    </source>
</evidence>